<evidence type="ECO:0000256" key="5">
    <source>
        <dbReference type="ARBA" id="ARBA00022838"/>
    </source>
</evidence>
<dbReference type="InterPro" id="IPR055260">
    <property type="entry name" value="Ndc80_CH"/>
</dbReference>
<dbReference type="OrthoDB" id="7459479at2759"/>
<dbReference type="EnsemblMetazoa" id="SCAU010906-RA">
    <property type="protein sequence ID" value="SCAU010906-PA"/>
    <property type="gene ID" value="SCAU010906"/>
</dbReference>
<evidence type="ECO:0000256" key="11">
    <source>
        <dbReference type="SAM" id="Coils"/>
    </source>
</evidence>
<evidence type="ECO:0000256" key="7">
    <source>
        <dbReference type="ARBA" id="ARBA00023242"/>
    </source>
</evidence>
<feature type="compositionally biased region" description="Polar residues" evidence="12">
    <location>
        <begin position="60"/>
        <end position="84"/>
    </location>
</feature>
<comment type="similarity">
    <text evidence="1 10">Belongs to the NDC80/HEC1 family.</text>
</comment>
<organism evidence="14 15">
    <name type="scientific">Stomoxys calcitrans</name>
    <name type="common">Stable fly</name>
    <name type="synonym">Conops calcitrans</name>
    <dbReference type="NCBI Taxonomy" id="35570"/>
    <lineage>
        <taxon>Eukaryota</taxon>
        <taxon>Metazoa</taxon>
        <taxon>Ecdysozoa</taxon>
        <taxon>Arthropoda</taxon>
        <taxon>Hexapoda</taxon>
        <taxon>Insecta</taxon>
        <taxon>Pterygota</taxon>
        <taxon>Neoptera</taxon>
        <taxon>Endopterygota</taxon>
        <taxon>Diptera</taxon>
        <taxon>Brachycera</taxon>
        <taxon>Muscomorpha</taxon>
        <taxon>Muscoidea</taxon>
        <taxon>Muscidae</taxon>
        <taxon>Stomoxys</taxon>
    </lineage>
</organism>
<protein>
    <recommendedName>
        <fullName evidence="10">Kinetochore protein NDC80</fullName>
    </recommendedName>
</protein>
<dbReference type="PANTHER" id="PTHR10643:SF2">
    <property type="entry name" value="KINETOCHORE PROTEIN NDC80 HOMOLOG"/>
    <property type="match status" value="1"/>
</dbReference>
<accession>A0A1I8PTA9</accession>
<sequence>MQRPRRTSEFHEDPNGVKRQSRPQQRSIAPSPATASKFLTRQSRIAVPTRPPSADRAGAASSQAFQTSIRSGISTPHSVKPTTSRVLFTNEKHRGGNSGAGGPLHNDKKWVQEQTQRITEYLMNQSSIGGLSTDFLQKGLRQMSIKHFVAIVNFFLNHIWGKRFVVGSNHVEDIMQILQKLQYPHPVSKSWLKTPNTQHSFGNVIVLLDYLMEFVPPYSDADVEPQSIEHFELQEPHEQMNGSRISEDLIQIPDLEFQRELLLNTEEGFMLWDTQMEEEFTALQQETCNLLIKKMCNFPDVAAIRAEVEKLNKKLKSLQDFRPKEDKDLQKLHEKLVEEFKFLSEDLLLIKEEHQNINRQQRQLSREKMEVSGEVAAMEQEVATLQDKINRQLCTVEQRNQLMAEHNHLEQLLAVENRTLRDLESRNHNQQIVYARVIKKLTDDVESLNAFMREIAFSDVPEVQKIPTEKLQLPLKPEEQHLQKLIPLLIHIKEATQSTISAKKKQAMAIQQNAQELMDEIDTKLETKLTSLRLQHAQAAQNFDMFCQKLKKQIASLNLKTQQLENQVNTVEKSLEELQQAIEEKRNQIDILREQNEVTMQQAEDRHEKHLEKRRTYLQSYSDMMEQTVQSDILWQLIEKVETQEQQLALLRKEFESPNTEEEGE</sequence>
<evidence type="ECO:0000256" key="3">
    <source>
        <dbReference type="ARBA" id="ARBA00022618"/>
    </source>
</evidence>
<feature type="coiled-coil region" evidence="11">
    <location>
        <begin position="347"/>
        <end position="426"/>
    </location>
</feature>
<evidence type="ECO:0000256" key="1">
    <source>
        <dbReference type="ARBA" id="ARBA00007050"/>
    </source>
</evidence>
<dbReference type="Proteomes" id="UP000095300">
    <property type="component" value="Unassembled WGS sequence"/>
</dbReference>
<dbReference type="STRING" id="35570.A0A1I8PTA9"/>
<evidence type="ECO:0000256" key="10">
    <source>
        <dbReference type="RuleBase" id="RU368072"/>
    </source>
</evidence>
<comment type="subunit">
    <text evidence="10">Component of the NDC80 complex.</text>
</comment>
<evidence type="ECO:0000256" key="4">
    <source>
        <dbReference type="ARBA" id="ARBA00022776"/>
    </source>
</evidence>
<comment type="subcellular location">
    <subcellularLocation>
        <location evidence="10">Chromosome</location>
        <location evidence="10">Centromere</location>
        <location evidence="10">Kinetochore</location>
    </subcellularLocation>
    <subcellularLocation>
        <location evidence="10">Nucleus</location>
    </subcellularLocation>
</comment>
<dbReference type="Gene3D" id="1.10.418.30">
    <property type="entry name" value="Ncd80 complex, Ncd80 subunit"/>
    <property type="match status" value="1"/>
</dbReference>
<dbReference type="InterPro" id="IPR038273">
    <property type="entry name" value="Ndc80_sf"/>
</dbReference>
<keyword evidence="7 10" id="KW-0539">Nucleus</keyword>
<dbReference type="GO" id="GO:0031262">
    <property type="term" value="C:Ndc80 complex"/>
    <property type="evidence" value="ECO:0007669"/>
    <property type="project" value="UniProtKB-UniRule"/>
</dbReference>
<feature type="coiled-coil region" evidence="11">
    <location>
        <begin position="547"/>
        <end position="654"/>
    </location>
</feature>
<evidence type="ECO:0000256" key="2">
    <source>
        <dbReference type="ARBA" id="ARBA00022454"/>
    </source>
</evidence>
<name>A0A1I8PTA9_STOCA</name>
<proteinExistence type="inferred from homology"/>
<gene>
    <name evidence="14" type="primary">106087809</name>
</gene>
<dbReference type="VEuPathDB" id="VectorBase:SCAU010906"/>
<dbReference type="GO" id="GO:0051315">
    <property type="term" value="P:attachment of mitotic spindle microtubules to kinetochore"/>
    <property type="evidence" value="ECO:0007669"/>
    <property type="project" value="UniProtKB-UniRule"/>
</dbReference>
<evidence type="ECO:0000313" key="14">
    <source>
        <dbReference type="EnsemblMetazoa" id="SCAU010906-PA"/>
    </source>
</evidence>
<evidence type="ECO:0000259" key="13">
    <source>
        <dbReference type="Pfam" id="PF03801"/>
    </source>
</evidence>
<keyword evidence="8 10" id="KW-0131">Cell cycle</keyword>
<keyword evidence="6 11" id="KW-0175">Coiled coil</keyword>
<dbReference type="AlphaFoldDB" id="A0A1I8PTA9"/>
<evidence type="ECO:0000256" key="8">
    <source>
        <dbReference type="ARBA" id="ARBA00023306"/>
    </source>
</evidence>
<feature type="compositionally biased region" description="Polar residues" evidence="12">
    <location>
        <begin position="22"/>
        <end position="43"/>
    </location>
</feature>
<feature type="domain" description="Kinetochore protein Ndc80 CH" evidence="13">
    <location>
        <begin position="103"/>
        <end position="215"/>
    </location>
</feature>
<reference evidence="14" key="1">
    <citation type="submission" date="2020-05" db="UniProtKB">
        <authorList>
            <consortium name="EnsemblMetazoa"/>
        </authorList>
    </citation>
    <scope>IDENTIFICATION</scope>
    <source>
        <strain evidence="14">USDA</strain>
    </source>
</reference>
<keyword evidence="4 10" id="KW-0498">Mitosis</keyword>
<keyword evidence="2 10" id="KW-0158">Chromosome</keyword>
<feature type="region of interest" description="Disordered" evidence="12">
    <location>
        <begin position="1"/>
        <end position="84"/>
    </location>
</feature>
<dbReference type="KEGG" id="scac:106087809"/>
<keyword evidence="9 10" id="KW-0137">Centromere</keyword>
<dbReference type="PANTHER" id="PTHR10643">
    <property type="entry name" value="KINETOCHORE PROTEIN NDC80"/>
    <property type="match status" value="1"/>
</dbReference>
<keyword evidence="5 10" id="KW-0995">Kinetochore</keyword>
<keyword evidence="3 10" id="KW-0132">Cell division</keyword>
<keyword evidence="15" id="KW-1185">Reference proteome</keyword>
<dbReference type="InterPro" id="IPR005550">
    <property type="entry name" value="Kinetochore_Ndc80"/>
</dbReference>
<evidence type="ECO:0000313" key="15">
    <source>
        <dbReference type="Proteomes" id="UP000095300"/>
    </source>
</evidence>
<dbReference type="GO" id="GO:0051301">
    <property type="term" value="P:cell division"/>
    <property type="evidence" value="ECO:0007669"/>
    <property type="project" value="UniProtKB-UniRule"/>
</dbReference>
<feature type="compositionally biased region" description="Basic and acidic residues" evidence="12">
    <location>
        <begin position="1"/>
        <end position="16"/>
    </location>
</feature>
<dbReference type="GO" id="GO:0005634">
    <property type="term" value="C:nucleus"/>
    <property type="evidence" value="ECO:0007669"/>
    <property type="project" value="UniProtKB-SubCell"/>
</dbReference>
<evidence type="ECO:0000256" key="6">
    <source>
        <dbReference type="ARBA" id="ARBA00023054"/>
    </source>
</evidence>
<dbReference type="Pfam" id="PF03801">
    <property type="entry name" value="Ndc80_HEC"/>
    <property type="match status" value="1"/>
</dbReference>
<evidence type="ECO:0000256" key="12">
    <source>
        <dbReference type="SAM" id="MobiDB-lite"/>
    </source>
</evidence>
<comment type="function">
    <text evidence="10">Acts as a component of the essential kinetochore-associated NDC80 complex, which is required for chromosome segregation and spindle checkpoint activity.</text>
</comment>
<evidence type="ECO:0000256" key="9">
    <source>
        <dbReference type="ARBA" id="ARBA00023328"/>
    </source>
</evidence>